<evidence type="ECO:0000313" key="1">
    <source>
        <dbReference type="EMBL" id="CAB4185186.1"/>
    </source>
</evidence>
<name>A0A6J5QRP4_9CAUD</name>
<reference evidence="1" key="1">
    <citation type="submission" date="2020-05" db="EMBL/GenBank/DDBJ databases">
        <authorList>
            <person name="Chiriac C."/>
            <person name="Salcher M."/>
            <person name="Ghai R."/>
            <person name="Kavagutti S V."/>
        </authorList>
    </citation>
    <scope>NUCLEOTIDE SEQUENCE</scope>
</reference>
<sequence>MAGTHEMTMAEIAKFMNMRSEIAFRMFMNGDSQLALKQLNYVRLALNLAEERITQQALKEAQ</sequence>
<gene>
    <name evidence="1" type="ORF">UFOVP1130_11</name>
</gene>
<protein>
    <submittedName>
        <fullName evidence="1">Uncharacterized protein</fullName>
    </submittedName>
</protein>
<organism evidence="1">
    <name type="scientific">uncultured Caudovirales phage</name>
    <dbReference type="NCBI Taxonomy" id="2100421"/>
    <lineage>
        <taxon>Viruses</taxon>
        <taxon>Duplodnaviria</taxon>
        <taxon>Heunggongvirae</taxon>
        <taxon>Uroviricota</taxon>
        <taxon>Caudoviricetes</taxon>
        <taxon>Peduoviridae</taxon>
        <taxon>Maltschvirus</taxon>
        <taxon>Maltschvirus maltsch</taxon>
    </lineage>
</organism>
<dbReference type="EMBL" id="LR797078">
    <property type="protein sequence ID" value="CAB4185186.1"/>
    <property type="molecule type" value="Genomic_DNA"/>
</dbReference>
<proteinExistence type="predicted"/>
<accession>A0A6J5QRP4</accession>